<evidence type="ECO:0000259" key="9">
    <source>
        <dbReference type="Pfam" id="PF01261"/>
    </source>
</evidence>
<dbReference type="NCBIfam" id="TIGR00587">
    <property type="entry name" value="nfo"/>
    <property type="match status" value="1"/>
</dbReference>
<accession>A0A158Q921</accession>
<dbReference type="Pfam" id="PF01261">
    <property type="entry name" value="AP_endonuc_2"/>
    <property type="match status" value="1"/>
</dbReference>
<dbReference type="GO" id="GO:0008081">
    <property type="term" value="F:phosphoric diester hydrolase activity"/>
    <property type="evidence" value="ECO:0007669"/>
    <property type="project" value="TreeGrafter"/>
</dbReference>
<dbReference type="GO" id="GO:0008270">
    <property type="term" value="F:zinc ion binding"/>
    <property type="evidence" value="ECO:0007669"/>
    <property type="project" value="InterPro"/>
</dbReference>
<evidence type="ECO:0000313" key="10">
    <source>
        <dbReference type="Proteomes" id="UP000050640"/>
    </source>
</evidence>
<name>A0A158Q921_9BILA</name>
<evidence type="ECO:0000256" key="3">
    <source>
        <dbReference type="ARBA" id="ARBA00022723"/>
    </source>
</evidence>
<evidence type="ECO:0000313" key="11">
    <source>
        <dbReference type="WBParaSite" id="EEL_0000943301-mRNA-1"/>
    </source>
</evidence>
<dbReference type="GO" id="GO:0005739">
    <property type="term" value="C:mitochondrion"/>
    <property type="evidence" value="ECO:0007669"/>
    <property type="project" value="TreeGrafter"/>
</dbReference>
<dbReference type="PANTHER" id="PTHR21445:SF0">
    <property type="entry name" value="APURINIC-APYRIMIDINIC ENDONUCLEASE"/>
    <property type="match status" value="1"/>
</dbReference>
<evidence type="ECO:0000256" key="8">
    <source>
        <dbReference type="SAM" id="MobiDB-lite"/>
    </source>
</evidence>
<keyword evidence="5" id="KW-0378">Hydrolase</keyword>
<dbReference type="FunFam" id="3.20.20.150:FF:000001">
    <property type="entry name" value="Probable endonuclease 4"/>
    <property type="match status" value="1"/>
</dbReference>
<dbReference type="PROSITE" id="PS51432">
    <property type="entry name" value="AP_NUCLEASE_F2_4"/>
    <property type="match status" value="1"/>
</dbReference>
<evidence type="ECO:0000256" key="2">
    <source>
        <dbReference type="ARBA" id="ARBA00005340"/>
    </source>
</evidence>
<organism evidence="10 11">
    <name type="scientific">Elaeophora elaphi</name>
    <dbReference type="NCBI Taxonomy" id="1147741"/>
    <lineage>
        <taxon>Eukaryota</taxon>
        <taxon>Metazoa</taxon>
        <taxon>Ecdysozoa</taxon>
        <taxon>Nematoda</taxon>
        <taxon>Chromadorea</taxon>
        <taxon>Rhabditida</taxon>
        <taxon>Spirurina</taxon>
        <taxon>Spiruromorpha</taxon>
        <taxon>Filarioidea</taxon>
        <taxon>Onchocercidae</taxon>
        <taxon>Elaeophora</taxon>
    </lineage>
</organism>
<dbReference type="WBParaSite" id="EEL_0000943301-mRNA-1">
    <property type="protein sequence ID" value="EEL_0000943301-mRNA-1"/>
    <property type="gene ID" value="EEL_0000943301"/>
</dbReference>
<dbReference type="GO" id="GO:0003906">
    <property type="term" value="F:DNA-(apurinic or apyrimidinic site) endonuclease activity"/>
    <property type="evidence" value="ECO:0007669"/>
    <property type="project" value="TreeGrafter"/>
</dbReference>
<dbReference type="PROSITE" id="PS00730">
    <property type="entry name" value="AP_NUCLEASE_F2_2"/>
    <property type="match status" value="1"/>
</dbReference>
<dbReference type="AlphaFoldDB" id="A0A158Q921"/>
<dbReference type="Proteomes" id="UP000050640">
    <property type="component" value="Unplaced"/>
</dbReference>
<dbReference type="SUPFAM" id="SSF51658">
    <property type="entry name" value="Xylose isomerase-like"/>
    <property type="match status" value="1"/>
</dbReference>
<keyword evidence="6" id="KW-0862">Zinc</keyword>
<sequence length="492" mass="54881">MEMKLAMVSADTMEGLGSSRVHSKVVLSNSSLNAVEIVRTSFTDVPQETSKEGDDQKREMFGRKSTRVKSKKTANLAKEKMKESLGNNGGTRTVRKRTKAIDSTGETKRSVIDAKDASVSLGMALTTVWLNSVNNFAARKRKCSAEVIFKGDDLPKYPIAQKVIKAAAGSRKMLGAHVSVAGGLEQGFYNAISIGCRSFAFFVRNQRSWNSLPMKDGVVQVFRETSRKLKFPMDQIVVHGSYLINAGSCDFEILERARACMLDECKRCEQLGIIYYNIHPGSTAGKCTREECIKTIAATLNYVIDHTEYITILIETMAGQGNTIGGKFEELQQIISLVKNKKRVGVCLDTCHIFAAGYDIRSEDQYKEALAEFDNCVGLQHLRAFHINDSMGKQKTEEQIQICKLYVYGKSEAVNLGDLGSRLDRHANIGKGKLKLAAFRHLMADPRFDGLPMILETPEGDYAEEMIRLYQSLNSKPPKEHKRDIRSFFSHI</sequence>
<dbReference type="STRING" id="1147741.A0A158Q921"/>
<dbReference type="HAMAP" id="MF_00152">
    <property type="entry name" value="Nfo"/>
    <property type="match status" value="1"/>
</dbReference>
<evidence type="ECO:0000256" key="1">
    <source>
        <dbReference type="ARBA" id="ARBA00001947"/>
    </source>
</evidence>
<dbReference type="InterPro" id="IPR036237">
    <property type="entry name" value="Xyl_isomerase-like_sf"/>
</dbReference>
<dbReference type="InterPro" id="IPR013022">
    <property type="entry name" value="Xyl_isomerase-like_TIM-brl"/>
</dbReference>
<dbReference type="GO" id="GO:0005634">
    <property type="term" value="C:nucleus"/>
    <property type="evidence" value="ECO:0007669"/>
    <property type="project" value="TreeGrafter"/>
</dbReference>
<reference evidence="11" key="1">
    <citation type="submission" date="2016-04" db="UniProtKB">
        <authorList>
            <consortium name="WormBaseParasite"/>
        </authorList>
    </citation>
    <scope>IDENTIFICATION</scope>
</reference>
<proteinExistence type="inferred from homology"/>
<evidence type="ECO:0000256" key="4">
    <source>
        <dbReference type="ARBA" id="ARBA00022763"/>
    </source>
</evidence>
<dbReference type="InterPro" id="IPR001719">
    <property type="entry name" value="AP_endonuc_2"/>
</dbReference>
<dbReference type="SMART" id="SM00518">
    <property type="entry name" value="AP2Ec"/>
    <property type="match status" value="1"/>
</dbReference>
<dbReference type="GO" id="GO:0006284">
    <property type="term" value="P:base-excision repair"/>
    <property type="evidence" value="ECO:0007669"/>
    <property type="project" value="TreeGrafter"/>
</dbReference>
<dbReference type="GO" id="GO:0003677">
    <property type="term" value="F:DNA binding"/>
    <property type="evidence" value="ECO:0007669"/>
    <property type="project" value="InterPro"/>
</dbReference>
<dbReference type="PROSITE" id="PS00729">
    <property type="entry name" value="AP_NUCLEASE_F2_1"/>
    <property type="match status" value="1"/>
</dbReference>
<dbReference type="PANTHER" id="PTHR21445">
    <property type="entry name" value="ENDONUCLEASE IV ENDODEOXYRIBONUCLEASE IV"/>
    <property type="match status" value="1"/>
</dbReference>
<evidence type="ECO:0000256" key="7">
    <source>
        <dbReference type="ARBA" id="ARBA00023204"/>
    </source>
</evidence>
<dbReference type="Gene3D" id="3.20.20.150">
    <property type="entry name" value="Divalent-metal-dependent TIM barrel enzymes"/>
    <property type="match status" value="1"/>
</dbReference>
<keyword evidence="4" id="KW-0227">DNA damage</keyword>
<comment type="similarity">
    <text evidence="2">Belongs to the AP endonuclease 2 family.</text>
</comment>
<keyword evidence="7" id="KW-0234">DNA repair</keyword>
<evidence type="ECO:0000256" key="5">
    <source>
        <dbReference type="ARBA" id="ARBA00022801"/>
    </source>
</evidence>
<keyword evidence="10" id="KW-1185">Reference proteome</keyword>
<dbReference type="CDD" id="cd00019">
    <property type="entry name" value="AP2Ec"/>
    <property type="match status" value="1"/>
</dbReference>
<dbReference type="InterPro" id="IPR018246">
    <property type="entry name" value="AP_endonuc_F2_Zn_BS"/>
</dbReference>
<comment type="cofactor">
    <cofactor evidence="1">
        <name>Zn(2+)</name>
        <dbReference type="ChEBI" id="CHEBI:29105"/>
    </cofactor>
</comment>
<feature type="domain" description="Xylose isomerase-like TIM barrel" evidence="9">
    <location>
        <begin position="190"/>
        <end position="469"/>
    </location>
</feature>
<feature type="region of interest" description="Disordered" evidence="8">
    <location>
        <begin position="45"/>
        <end position="72"/>
    </location>
</feature>
<feature type="compositionally biased region" description="Basic and acidic residues" evidence="8">
    <location>
        <begin position="49"/>
        <end position="62"/>
    </location>
</feature>
<evidence type="ECO:0000256" key="6">
    <source>
        <dbReference type="ARBA" id="ARBA00022833"/>
    </source>
</evidence>
<protein>
    <submittedName>
        <fullName evidence="11">AP_endonuc_2 domain-containing protein</fullName>
    </submittedName>
</protein>
<keyword evidence="3" id="KW-0479">Metal-binding</keyword>